<dbReference type="EMBL" id="DS989824">
    <property type="protein sequence ID" value="EFR01552.1"/>
    <property type="molecule type" value="Genomic_DNA"/>
</dbReference>
<dbReference type="AlphaFoldDB" id="E4UTQ9"/>
<keyword evidence="5" id="KW-0539">Nucleus</keyword>
<dbReference type="GO" id="GO:0000981">
    <property type="term" value="F:DNA-binding transcription factor activity, RNA polymerase II-specific"/>
    <property type="evidence" value="ECO:0007669"/>
    <property type="project" value="InterPro"/>
</dbReference>
<dbReference type="CDD" id="cd12148">
    <property type="entry name" value="fungal_TF_MHR"/>
    <property type="match status" value="1"/>
</dbReference>
<dbReference type="RefSeq" id="XP_003174382.1">
    <property type="nucleotide sequence ID" value="XM_003174334.1"/>
</dbReference>
<dbReference type="GO" id="GO:0008270">
    <property type="term" value="F:zinc ion binding"/>
    <property type="evidence" value="ECO:0007669"/>
    <property type="project" value="InterPro"/>
</dbReference>
<sequence>MELDDSTSPSEGEEDGSIDVPQPSSKLGRCEPCRAGYTKCDGQTPVCGPCARKNTRCIFSVTPTARASLSGYTSRSCLMCRIKKKACGRELPSCASCIQRNVICQYDYAPISRVQMRKPGQLANLNPSGRPAKSPRLSMPARPADRKRPLTQMDDRRQPNKGSSVISDDISDSETDVRSTAKSASVTSTDLLQLFQRSPKKDMEPRSNSIEVMENGTPGTMDSDMQDTSTWLAELKEAILHRTDMSKPGYGTQAKRELARLSQTQKDNPGIMDITPDKGDLTMPPRKVADRLLAVYLTREYVNLPIFHLPVFRAQYTKIYTSEKARDDKAIHHALLNVTFALGSIATDPNNHFDASMYFIRAQRLLRLGSLGTDSLATIQAHILVSQYLIAINNFRAAWKSIGLAIRIAETLRLHLAAGSQHYEDRVDRELARRLWHSCILLERTIALSLGSTTIVTPRSFQAPLPTPLENEYVDVIFGGTPAESSERPSIIEFFTASTRLMERYEDIVAVQEAFRPIISHPHKLMDTCEFTNLLTADRRLCNWMTALPPFLLPGSTHSSLENPVAKRQHNILRIRYLTIRLLLWRPLLALVAASPDLIHSTASSDNPDKASEVIDTPIIHTIISSGACKCILSAQEIINFLTESRLPNGKIDHQAPLPVWWENVTSVFTCALIFLAARLCPVELHKQLPGGSDSIEVGWKRCIELFNEYRTFNSKAGTYLIAIESLATSVAEIASTDVSRANDKESDSPRINDVTWLETLPDDLPCLV</sequence>
<dbReference type="SUPFAM" id="SSF57701">
    <property type="entry name" value="Zn2/Cys6 DNA-binding domain"/>
    <property type="match status" value="2"/>
</dbReference>
<dbReference type="CDD" id="cd00067">
    <property type="entry name" value="GAL4"/>
    <property type="match status" value="2"/>
</dbReference>
<evidence type="ECO:0000256" key="5">
    <source>
        <dbReference type="ARBA" id="ARBA00023242"/>
    </source>
</evidence>
<dbReference type="PANTHER" id="PTHR47424:SF3">
    <property type="entry name" value="REGULATORY PROTEIN GAL4"/>
    <property type="match status" value="1"/>
</dbReference>
<evidence type="ECO:0000313" key="9">
    <source>
        <dbReference type="Proteomes" id="UP000002669"/>
    </source>
</evidence>
<gene>
    <name evidence="8" type="ORF">MGYG_04554</name>
</gene>
<evidence type="ECO:0000256" key="1">
    <source>
        <dbReference type="ARBA" id="ARBA00022723"/>
    </source>
</evidence>
<reference evidence="9" key="1">
    <citation type="journal article" date="2012" name="MBio">
        <title>Comparative genome analysis of Trichophyton rubrum and related dermatophytes reveals candidate genes involved in infection.</title>
        <authorList>
            <person name="Martinez D.A."/>
            <person name="Oliver B.G."/>
            <person name="Graeser Y."/>
            <person name="Goldberg J.M."/>
            <person name="Li W."/>
            <person name="Martinez-Rossi N.M."/>
            <person name="Monod M."/>
            <person name="Shelest E."/>
            <person name="Barton R.C."/>
            <person name="Birch E."/>
            <person name="Brakhage A.A."/>
            <person name="Chen Z."/>
            <person name="Gurr S.J."/>
            <person name="Heiman D."/>
            <person name="Heitman J."/>
            <person name="Kosti I."/>
            <person name="Rossi A."/>
            <person name="Saif S."/>
            <person name="Samalova M."/>
            <person name="Saunders C.W."/>
            <person name="Shea T."/>
            <person name="Summerbell R.C."/>
            <person name="Xu J."/>
            <person name="Young S."/>
            <person name="Zeng Q."/>
            <person name="Birren B.W."/>
            <person name="Cuomo C.A."/>
            <person name="White T.C."/>
        </authorList>
    </citation>
    <scope>NUCLEOTIDE SEQUENCE [LARGE SCALE GENOMIC DNA]</scope>
    <source>
        <strain evidence="9">ATCC MYA-4604 / CBS 118893</strain>
    </source>
</reference>
<keyword evidence="2" id="KW-0805">Transcription regulation</keyword>
<dbReference type="InterPro" id="IPR001138">
    <property type="entry name" value="Zn2Cys6_DnaBD"/>
</dbReference>
<dbReference type="GeneID" id="10029676"/>
<feature type="compositionally biased region" description="Polar residues" evidence="6">
    <location>
        <begin position="178"/>
        <end position="191"/>
    </location>
</feature>
<keyword evidence="1" id="KW-0479">Metal-binding</keyword>
<evidence type="ECO:0000259" key="7">
    <source>
        <dbReference type="PROSITE" id="PS50048"/>
    </source>
</evidence>
<name>E4UTQ9_ARTGP</name>
<feature type="domain" description="Zn(2)-C6 fungal-type" evidence="7">
    <location>
        <begin position="29"/>
        <end position="59"/>
    </location>
</feature>
<evidence type="ECO:0000256" key="3">
    <source>
        <dbReference type="ARBA" id="ARBA00023125"/>
    </source>
</evidence>
<feature type="compositionally biased region" description="Basic and acidic residues" evidence="6">
    <location>
        <begin position="143"/>
        <end position="158"/>
    </location>
</feature>
<dbReference type="OMA" id="GACKCIL"/>
<feature type="compositionally biased region" description="Acidic residues" evidence="6">
    <location>
        <begin position="1"/>
        <end position="17"/>
    </location>
</feature>
<feature type="domain" description="Zn(2)-C6 fungal-type" evidence="7">
    <location>
        <begin position="76"/>
        <end position="106"/>
    </location>
</feature>
<keyword evidence="9" id="KW-1185">Reference proteome</keyword>
<dbReference type="GO" id="GO:0000978">
    <property type="term" value="F:RNA polymerase II cis-regulatory region sequence-specific DNA binding"/>
    <property type="evidence" value="ECO:0007669"/>
    <property type="project" value="TreeGrafter"/>
</dbReference>
<dbReference type="Pfam" id="PF04082">
    <property type="entry name" value="Fungal_trans"/>
    <property type="match status" value="1"/>
</dbReference>
<dbReference type="Pfam" id="PF00172">
    <property type="entry name" value="Zn_clus"/>
    <property type="match status" value="2"/>
</dbReference>
<dbReference type="Gene3D" id="4.10.240.10">
    <property type="entry name" value="Zn(2)-C6 fungal-type DNA-binding domain"/>
    <property type="match status" value="2"/>
</dbReference>
<dbReference type="InterPro" id="IPR036864">
    <property type="entry name" value="Zn2-C6_fun-type_DNA-bd_sf"/>
</dbReference>
<dbReference type="PROSITE" id="PS50048">
    <property type="entry name" value="ZN2_CY6_FUNGAL_2"/>
    <property type="match status" value="2"/>
</dbReference>
<accession>E4UTQ9</accession>
<feature type="region of interest" description="Disordered" evidence="6">
    <location>
        <begin position="121"/>
        <end position="224"/>
    </location>
</feature>
<dbReference type="InterPro" id="IPR007219">
    <property type="entry name" value="XnlR_reg_dom"/>
</dbReference>
<dbReference type="SMART" id="SM00906">
    <property type="entry name" value="Fungal_trans"/>
    <property type="match status" value="1"/>
</dbReference>
<dbReference type="HOGENOM" id="CLU_011858_0_0_1"/>
<evidence type="ECO:0000256" key="4">
    <source>
        <dbReference type="ARBA" id="ARBA00023163"/>
    </source>
</evidence>
<dbReference type="SMART" id="SM00066">
    <property type="entry name" value="GAL4"/>
    <property type="match status" value="2"/>
</dbReference>
<dbReference type="GO" id="GO:0006351">
    <property type="term" value="P:DNA-templated transcription"/>
    <property type="evidence" value="ECO:0007669"/>
    <property type="project" value="InterPro"/>
</dbReference>
<dbReference type="InterPro" id="IPR051127">
    <property type="entry name" value="Fungal_SecMet_Regulators"/>
</dbReference>
<protein>
    <submittedName>
        <fullName evidence="8">Fungal specific transcription factor domain-containing protein</fullName>
    </submittedName>
</protein>
<proteinExistence type="predicted"/>
<evidence type="ECO:0000256" key="2">
    <source>
        <dbReference type="ARBA" id="ARBA00023015"/>
    </source>
</evidence>
<keyword evidence="3" id="KW-0238">DNA-binding</keyword>
<organism evidence="9">
    <name type="scientific">Arthroderma gypseum (strain ATCC MYA-4604 / CBS 118893)</name>
    <name type="common">Microsporum gypseum</name>
    <dbReference type="NCBI Taxonomy" id="535722"/>
    <lineage>
        <taxon>Eukaryota</taxon>
        <taxon>Fungi</taxon>
        <taxon>Dikarya</taxon>
        <taxon>Ascomycota</taxon>
        <taxon>Pezizomycotina</taxon>
        <taxon>Eurotiomycetes</taxon>
        <taxon>Eurotiomycetidae</taxon>
        <taxon>Onygenales</taxon>
        <taxon>Arthrodermataceae</taxon>
        <taxon>Nannizzia</taxon>
    </lineage>
</organism>
<dbReference type="GO" id="GO:0000435">
    <property type="term" value="P:positive regulation of transcription from RNA polymerase II promoter by galactose"/>
    <property type="evidence" value="ECO:0007669"/>
    <property type="project" value="TreeGrafter"/>
</dbReference>
<dbReference type="STRING" id="535722.E4UTQ9"/>
<dbReference type="OrthoDB" id="424974at2759"/>
<dbReference type="PANTHER" id="PTHR47424">
    <property type="entry name" value="REGULATORY PROTEIN GAL4"/>
    <property type="match status" value="1"/>
</dbReference>
<dbReference type="VEuPathDB" id="FungiDB:MGYG_04554"/>
<feature type="region of interest" description="Disordered" evidence="6">
    <location>
        <begin position="1"/>
        <end position="24"/>
    </location>
</feature>
<dbReference type="PROSITE" id="PS00463">
    <property type="entry name" value="ZN2_CY6_FUNGAL_1"/>
    <property type="match status" value="1"/>
</dbReference>
<dbReference type="Proteomes" id="UP000002669">
    <property type="component" value="Unassembled WGS sequence"/>
</dbReference>
<dbReference type="GO" id="GO:0005634">
    <property type="term" value="C:nucleus"/>
    <property type="evidence" value="ECO:0007669"/>
    <property type="project" value="TreeGrafter"/>
</dbReference>
<dbReference type="InParanoid" id="E4UTQ9"/>
<evidence type="ECO:0000313" key="8">
    <source>
        <dbReference type="EMBL" id="EFR01552.1"/>
    </source>
</evidence>
<evidence type="ECO:0000256" key="6">
    <source>
        <dbReference type="SAM" id="MobiDB-lite"/>
    </source>
</evidence>
<dbReference type="eggNOG" id="ENOG502RJRW">
    <property type="taxonomic scope" value="Eukaryota"/>
</dbReference>
<keyword evidence="4" id="KW-0804">Transcription</keyword>